<keyword evidence="3" id="KW-1133">Transmembrane helix</keyword>
<reference evidence="5 6" key="1">
    <citation type="submission" date="2019-07" db="EMBL/GenBank/DDBJ databases">
        <title>Genomic Encyclopedia of Type Strains, Phase IV (KMG-IV): sequencing the most valuable type-strain genomes for metagenomic binning, comparative biology and taxonomic classification.</title>
        <authorList>
            <person name="Goeker M."/>
        </authorList>
    </citation>
    <scope>NUCLEOTIDE SEQUENCE [LARGE SCALE GENOMIC DNA]</scope>
    <source>
        <strain evidence="5 6">DSM 18961</strain>
    </source>
</reference>
<dbReference type="InterPro" id="IPR006103">
    <property type="entry name" value="Glyco_hydro_2_cat"/>
</dbReference>
<feature type="transmembrane region" description="Helical" evidence="3">
    <location>
        <begin position="12"/>
        <end position="36"/>
    </location>
</feature>
<evidence type="ECO:0000313" key="5">
    <source>
        <dbReference type="EMBL" id="TYP96716.1"/>
    </source>
</evidence>
<evidence type="ECO:0000259" key="4">
    <source>
        <dbReference type="Pfam" id="PF02836"/>
    </source>
</evidence>
<dbReference type="PANTHER" id="PTHR31451">
    <property type="match status" value="1"/>
</dbReference>
<dbReference type="OrthoDB" id="9774262at2"/>
<dbReference type="GO" id="GO:0005975">
    <property type="term" value="P:carbohydrate metabolic process"/>
    <property type="evidence" value="ECO:0007669"/>
    <property type="project" value="InterPro"/>
</dbReference>
<organism evidence="5 6">
    <name type="scientific">Tenacibaculum adriaticum</name>
    <dbReference type="NCBI Taxonomy" id="413713"/>
    <lineage>
        <taxon>Bacteria</taxon>
        <taxon>Pseudomonadati</taxon>
        <taxon>Bacteroidota</taxon>
        <taxon>Flavobacteriia</taxon>
        <taxon>Flavobacteriales</taxon>
        <taxon>Flavobacteriaceae</taxon>
        <taxon>Tenacibaculum</taxon>
    </lineage>
</organism>
<dbReference type="Gene3D" id="3.20.20.80">
    <property type="entry name" value="Glycosidases"/>
    <property type="match status" value="1"/>
</dbReference>
<keyword evidence="1 5" id="KW-0378">Hydrolase</keyword>
<dbReference type="SUPFAM" id="SSF51445">
    <property type="entry name" value="(Trans)glycosidases"/>
    <property type="match status" value="1"/>
</dbReference>
<comment type="caution">
    <text evidence="5">The sequence shown here is derived from an EMBL/GenBank/DDBJ whole genome shotgun (WGS) entry which is preliminary data.</text>
</comment>
<dbReference type="Pfam" id="PF02836">
    <property type="entry name" value="Glyco_hydro_2_C"/>
    <property type="match status" value="1"/>
</dbReference>
<sequence>MSKLLTKNIYRSLLIISFLVLNGLILYGLSNVWTFLNTGADRASILNTPLQSVEAYLPKTVWTSIENPGRPIEKQTLSKLQKDYLNAWYVKNIAYNSNNLYGIKDYYTDSARVNLYKTINFNKKNNIKIEATTLAHQPKLEFYSADGQLVVFTDENVEEYQRLYKDNLITYEDTHKATYKVMMLLEDGFWRIRHMVKQPPTPKENIQKITPFATVKNKTIIVNKQPFTIKGINYYPQETPWDMFGKKFDTTIIDNDFKLINSSGLNTIRIFIQYEDFGKANVKEDKLKKVRKTLDLAQKHNLKVIVTLFDFYGDYSVQDWTLNHRHAEKIVTTFKDHEAILAWDIKNEPDLDFNTRGKENVLSWLKYMIKEIRKFDNNHLVTIGWYSTKAAVNLTESVDIVSYHYYLKNFENDFDKLQKEIPNKPLVLQEFGVSSYKGLWNPFGNSEKDQAHYHKKMQAIFKEKNIAYMSWTLYDFDKIPTSVVGSLPWRKNKQKHFGFIDKKGKKKASYLYISSQ</sequence>
<keyword evidence="3" id="KW-0812">Transmembrane</keyword>
<dbReference type="GO" id="GO:0004553">
    <property type="term" value="F:hydrolase activity, hydrolyzing O-glycosyl compounds"/>
    <property type="evidence" value="ECO:0007669"/>
    <property type="project" value="InterPro"/>
</dbReference>
<dbReference type="InterPro" id="IPR017853">
    <property type="entry name" value="GH"/>
</dbReference>
<protein>
    <submittedName>
        <fullName evidence="5">Cellulase (Glycosyl hydrolase family 5)</fullName>
    </submittedName>
</protein>
<dbReference type="EMBL" id="VNIA01000006">
    <property type="protein sequence ID" value="TYP96716.1"/>
    <property type="molecule type" value="Genomic_DNA"/>
</dbReference>
<proteinExistence type="predicted"/>
<accession>A0A5S5DNV8</accession>
<name>A0A5S5DNV8_9FLAO</name>
<keyword evidence="2" id="KW-0326">Glycosidase</keyword>
<evidence type="ECO:0000256" key="1">
    <source>
        <dbReference type="ARBA" id="ARBA00022801"/>
    </source>
</evidence>
<feature type="domain" description="Glycoside hydrolase family 2 catalytic" evidence="4">
    <location>
        <begin position="326"/>
        <end position="453"/>
    </location>
</feature>
<dbReference type="AlphaFoldDB" id="A0A5S5DNV8"/>
<gene>
    <name evidence="5" type="ORF">C7447_10612</name>
</gene>
<evidence type="ECO:0000256" key="3">
    <source>
        <dbReference type="SAM" id="Phobius"/>
    </source>
</evidence>
<dbReference type="InterPro" id="IPR045053">
    <property type="entry name" value="MAN-like"/>
</dbReference>
<evidence type="ECO:0000256" key="2">
    <source>
        <dbReference type="ARBA" id="ARBA00023295"/>
    </source>
</evidence>
<evidence type="ECO:0000313" key="6">
    <source>
        <dbReference type="Proteomes" id="UP000323136"/>
    </source>
</evidence>
<dbReference type="RefSeq" id="WP_148871021.1">
    <property type="nucleotide sequence ID" value="NZ_VNIA01000006.1"/>
</dbReference>
<dbReference type="PROSITE" id="PS00659">
    <property type="entry name" value="GLYCOSYL_HYDROL_F5"/>
    <property type="match status" value="1"/>
</dbReference>
<keyword evidence="3" id="KW-0472">Membrane</keyword>
<keyword evidence="6" id="KW-1185">Reference proteome</keyword>
<dbReference type="Proteomes" id="UP000323136">
    <property type="component" value="Unassembled WGS sequence"/>
</dbReference>
<dbReference type="InterPro" id="IPR018087">
    <property type="entry name" value="Glyco_hydro_5_CS"/>
</dbReference>